<dbReference type="Gene3D" id="3.30.559.10">
    <property type="entry name" value="Chloramphenicol acetyltransferase-like domain"/>
    <property type="match status" value="2"/>
</dbReference>
<protein>
    <submittedName>
        <fullName evidence="2">Protein ECERIFERUM 1</fullName>
    </submittedName>
</protein>
<dbReference type="GO" id="GO:0016747">
    <property type="term" value="F:acyltransferase activity, transferring groups other than amino-acyl groups"/>
    <property type="evidence" value="ECO:0007669"/>
    <property type="project" value="TreeGrafter"/>
</dbReference>
<comment type="caution">
    <text evidence="2">The sequence shown here is derived from an EMBL/GenBank/DDBJ whole genome shotgun (WGS) entry which is preliminary data.</text>
</comment>
<sequence>MGSTTMGSLVSNIKLSSVVPATATGENKVRELTGMDLAMKLHYIQGVYFFRHEAVHGLTTNSLKEPMFTLLDLYSTAAGRIRRSETGRLFIKCNDSGVRIVEAECDKTVDEFFSMNDHSFPRGLAHNQALGPDLAFSPLVLIQFTRFKCGGISVGLSWAHVLGDAFSASAFLNMWGQILSGQKPPKCLPRRNPGRNIQLPISKEWSPEKSTSIKKVEPVGDSWLTANNCKMETKYFHVSANQLEHLVSKIRAVDQADKISHFEVISAIIWKCLAEIMEDSEPRIVTICAKHSHEREDEYAANSMVLSTVEADFSVARADISAVVGLIAEKRVDENGITEELLKNENGDADYVAYGANLTFVNLEEANIYGLELNGHRPFFSNYTINGVGDEGVVMVLPGPPNGKGEGAGGDGALTVTMVLPENQPALLKNKLERDWNIVI</sequence>
<evidence type="ECO:0000313" key="2">
    <source>
        <dbReference type="EMBL" id="KAB1203924.1"/>
    </source>
</evidence>
<dbReference type="OrthoDB" id="1862401at2759"/>
<dbReference type="InterPro" id="IPR023213">
    <property type="entry name" value="CAT-like_dom_sf"/>
</dbReference>
<dbReference type="Proteomes" id="UP000516437">
    <property type="component" value="Chromosome 8"/>
</dbReference>
<dbReference type="InterPro" id="IPR050317">
    <property type="entry name" value="Plant_Fungal_Acyltransferase"/>
</dbReference>
<evidence type="ECO:0000313" key="3">
    <source>
        <dbReference type="Proteomes" id="UP000516437"/>
    </source>
</evidence>
<dbReference type="EMBL" id="RXIC02000026">
    <property type="protein sequence ID" value="KAB1203924.1"/>
    <property type="molecule type" value="Genomic_DNA"/>
</dbReference>
<keyword evidence="3" id="KW-1185">Reference proteome</keyword>
<dbReference type="Pfam" id="PF02458">
    <property type="entry name" value="Transferase"/>
    <property type="match status" value="1"/>
</dbReference>
<dbReference type="PANTHER" id="PTHR31642">
    <property type="entry name" value="TRICHOTHECENE 3-O-ACETYLTRANSFERASE"/>
    <property type="match status" value="1"/>
</dbReference>
<dbReference type="AlphaFoldDB" id="A0A6A1UTX2"/>
<organism evidence="2 3">
    <name type="scientific">Morella rubra</name>
    <name type="common">Chinese bayberry</name>
    <dbReference type="NCBI Taxonomy" id="262757"/>
    <lineage>
        <taxon>Eukaryota</taxon>
        <taxon>Viridiplantae</taxon>
        <taxon>Streptophyta</taxon>
        <taxon>Embryophyta</taxon>
        <taxon>Tracheophyta</taxon>
        <taxon>Spermatophyta</taxon>
        <taxon>Magnoliopsida</taxon>
        <taxon>eudicotyledons</taxon>
        <taxon>Gunneridae</taxon>
        <taxon>Pentapetalae</taxon>
        <taxon>rosids</taxon>
        <taxon>fabids</taxon>
        <taxon>Fagales</taxon>
        <taxon>Myricaceae</taxon>
        <taxon>Morella</taxon>
    </lineage>
</organism>
<name>A0A6A1UTX2_9ROSI</name>
<reference evidence="2 3" key="1">
    <citation type="journal article" date="2019" name="Plant Biotechnol. J.">
        <title>The red bayberry genome and genetic basis of sex determination.</title>
        <authorList>
            <person name="Jia H.M."/>
            <person name="Jia H.J."/>
            <person name="Cai Q.L."/>
            <person name="Wang Y."/>
            <person name="Zhao H.B."/>
            <person name="Yang W.F."/>
            <person name="Wang G.Y."/>
            <person name="Li Y.H."/>
            <person name="Zhan D.L."/>
            <person name="Shen Y.T."/>
            <person name="Niu Q.F."/>
            <person name="Chang L."/>
            <person name="Qiu J."/>
            <person name="Zhao L."/>
            <person name="Xie H.B."/>
            <person name="Fu W.Y."/>
            <person name="Jin J."/>
            <person name="Li X.W."/>
            <person name="Jiao Y."/>
            <person name="Zhou C.C."/>
            <person name="Tu T."/>
            <person name="Chai C.Y."/>
            <person name="Gao J.L."/>
            <person name="Fan L.J."/>
            <person name="van de Weg E."/>
            <person name="Wang J.Y."/>
            <person name="Gao Z.S."/>
        </authorList>
    </citation>
    <scope>NUCLEOTIDE SEQUENCE [LARGE SCALE GENOMIC DNA]</scope>
    <source>
        <tissue evidence="2">Leaves</tissue>
    </source>
</reference>
<comment type="similarity">
    <text evidence="1">Belongs to the plant acyltransferase family.</text>
</comment>
<proteinExistence type="inferred from homology"/>
<gene>
    <name evidence="2" type="ORF">CJ030_MR8G020735</name>
</gene>
<dbReference type="PANTHER" id="PTHR31642:SF259">
    <property type="entry name" value="PROTEIN ECERIFERUM 2"/>
    <property type="match status" value="1"/>
</dbReference>
<accession>A0A6A1UTX2</accession>
<evidence type="ECO:0000256" key="1">
    <source>
        <dbReference type="ARBA" id="ARBA00009861"/>
    </source>
</evidence>